<dbReference type="Proteomes" id="UP000199214">
    <property type="component" value="Unassembled WGS sequence"/>
</dbReference>
<protein>
    <recommendedName>
        <fullName evidence="4">Phage integrase family protein</fullName>
    </recommendedName>
</protein>
<name>A0A1H7T809_9SPHN</name>
<keyword evidence="3" id="KW-1185">Reference proteome</keyword>
<dbReference type="AlphaFoldDB" id="A0A1H7T809"/>
<evidence type="ECO:0000313" key="3">
    <source>
        <dbReference type="Proteomes" id="UP000199214"/>
    </source>
</evidence>
<evidence type="ECO:0008006" key="4">
    <source>
        <dbReference type="Google" id="ProtNLM"/>
    </source>
</evidence>
<accession>A0A1H7T809</accession>
<feature type="compositionally biased region" description="Acidic residues" evidence="1">
    <location>
        <begin position="282"/>
        <end position="296"/>
    </location>
</feature>
<gene>
    <name evidence="2" type="ORF">SAMN05216382_2689</name>
</gene>
<feature type="region of interest" description="Disordered" evidence="1">
    <location>
        <begin position="277"/>
        <end position="298"/>
    </location>
</feature>
<evidence type="ECO:0000313" key="2">
    <source>
        <dbReference type="EMBL" id="SEL80645.1"/>
    </source>
</evidence>
<sequence length="710" mass="80177">MKTEQIIARQRRTGVHPRDASPDGCVSTTSGWADETWFLDPHRPGSRPSDFSITWDPSTSPTVTECLKALLWSLLVSRPKGKPLALGRAVGLYPRLRYLGRWMDYRRHSGFGTLSSVAIQVYRQDLVKYLGNGNDDEKPEVDVETGAVASYLYPLRDAYEQAHQLRAAGVEPIRIDPFAGSSAWAVAEDIVPQVEGFTPPLPDEIVLPVVHAVNRFIGTPAEDILRLQDLCLRQQRPDRAHVSNWEAIIRELRSFTFGTPKGEIEAWHPPFSEFLKRRDQPESAEQDEEDGEDEGDREVYGTNRVRRLIYDLAAACVILLRFQTGVRHGEILTFEPGLGDDGLPTCVTVEQSLSGAYDLFFVHGVVSKGWEHPTDTRWLLAGRVAGDERLPDAVRALQILNQLFGPWRVRSGREDTRGALLLMLGTGGLPSDASGVLPMHTDQLAMIMKAFVERNVSFAHLDPTDERLRNYVTSRGRAIQSRQWRKTWANWMIRVDKRLLTAISQQFHHNSIVLTQDAYIGKDAMQLGLVESAAMERAVRYMRRAMEGEDHVGGGLRKVVDADLTELRLRIAGLEESVRDYEIRTWLLERDVRIWFSPHGKCFIGLLPTDSRCHEVAGTADWANQAPAFAHRTPQLCSGCPCFAVDEDDLPFWAERYLENRDIWNAAVRRHMEADYTVARERSEQSGKILRSLGVEPSTLHHEVTHAEGR</sequence>
<organism evidence="2 3">
    <name type="scientific">Sphingomonas palmae</name>
    <dbReference type="NCBI Taxonomy" id="1855283"/>
    <lineage>
        <taxon>Bacteria</taxon>
        <taxon>Pseudomonadati</taxon>
        <taxon>Pseudomonadota</taxon>
        <taxon>Alphaproteobacteria</taxon>
        <taxon>Sphingomonadales</taxon>
        <taxon>Sphingomonadaceae</taxon>
        <taxon>Sphingomonas</taxon>
    </lineage>
</organism>
<dbReference type="RefSeq" id="WP_093007146.1">
    <property type="nucleotide sequence ID" value="NZ_FNZZ01000005.1"/>
</dbReference>
<evidence type="ECO:0000256" key="1">
    <source>
        <dbReference type="SAM" id="MobiDB-lite"/>
    </source>
</evidence>
<reference evidence="3" key="1">
    <citation type="submission" date="2016-10" db="EMBL/GenBank/DDBJ databases">
        <authorList>
            <person name="Varghese N."/>
            <person name="Submissions S."/>
        </authorList>
    </citation>
    <scope>NUCLEOTIDE SEQUENCE [LARGE SCALE GENOMIC DNA]</scope>
    <source>
        <strain evidence="3">JS21-1</strain>
    </source>
</reference>
<proteinExistence type="predicted"/>
<dbReference type="OrthoDB" id="7431390at2"/>
<dbReference type="STRING" id="1855283.SAMN05216382_2689"/>
<dbReference type="EMBL" id="FNZZ01000005">
    <property type="protein sequence ID" value="SEL80645.1"/>
    <property type="molecule type" value="Genomic_DNA"/>
</dbReference>